<dbReference type="Gene3D" id="3.40.50.720">
    <property type="entry name" value="NAD(P)-binding Rossmann-like Domain"/>
    <property type="match status" value="1"/>
</dbReference>
<dbReference type="Proteomes" id="UP001501257">
    <property type="component" value="Unassembled WGS sequence"/>
</dbReference>
<sequence>MKVLILGAGDLGTETGLRFIAAGHDVTAWRRRTELLPGSFTTQRVDLGDAASPLPAIDADTDFVVFTPAASERSEEAYRRTYLTAATRVLAALERDQVAPQRFLLVSSTAVYGDAAGGWVDELTPVSPITPTARILAETEDVVVEHADAPLVLRLSGIYGPGRDRLITQVRNGTARSSRDKTWTNRIHRDDAAAAIVHLCTMQQPAHELYLGVDNEPADMADVQRFIADSLNLPAPEAASAPANRSADKRVSNARLLKTGFNFTYPSYREGYASVLAGEGVRHP</sequence>
<accession>A0ABP9TUX0</accession>
<dbReference type="InterPro" id="IPR036291">
    <property type="entry name" value="NAD(P)-bd_dom_sf"/>
</dbReference>
<dbReference type="PANTHER" id="PTHR48079">
    <property type="entry name" value="PROTEIN YEEZ"/>
    <property type="match status" value="1"/>
</dbReference>
<dbReference type="RefSeq" id="WP_210102057.1">
    <property type="nucleotide sequence ID" value="NZ_BAABLK010000088.1"/>
</dbReference>
<reference evidence="3" key="1">
    <citation type="journal article" date="2019" name="Int. J. Syst. Evol. Microbiol.">
        <title>The Global Catalogue of Microorganisms (GCM) 10K type strain sequencing project: providing services to taxonomists for standard genome sequencing and annotation.</title>
        <authorList>
            <consortium name="The Broad Institute Genomics Platform"/>
            <consortium name="The Broad Institute Genome Sequencing Center for Infectious Disease"/>
            <person name="Wu L."/>
            <person name="Ma J."/>
        </authorList>
    </citation>
    <scope>NUCLEOTIDE SEQUENCE [LARGE SCALE GENOMIC DNA]</scope>
    <source>
        <strain evidence="3">JCM 18952</strain>
    </source>
</reference>
<dbReference type="EMBL" id="BAABLK010000088">
    <property type="protein sequence ID" value="GAA5228745.1"/>
    <property type="molecule type" value="Genomic_DNA"/>
</dbReference>
<comment type="caution">
    <text evidence="2">The sequence shown here is derived from an EMBL/GenBank/DDBJ whole genome shotgun (WGS) entry which is preliminary data.</text>
</comment>
<evidence type="ECO:0000313" key="2">
    <source>
        <dbReference type="EMBL" id="GAA5228745.1"/>
    </source>
</evidence>
<dbReference type="InterPro" id="IPR051783">
    <property type="entry name" value="NAD(P)-dependent_oxidoreduct"/>
</dbReference>
<organism evidence="2 3">
    <name type="scientific">Paeniglutamicibacter antarcticus</name>
    <dbReference type="NCBI Taxonomy" id="494023"/>
    <lineage>
        <taxon>Bacteria</taxon>
        <taxon>Bacillati</taxon>
        <taxon>Actinomycetota</taxon>
        <taxon>Actinomycetes</taxon>
        <taxon>Micrococcales</taxon>
        <taxon>Micrococcaceae</taxon>
        <taxon>Paeniglutamicibacter</taxon>
    </lineage>
</organism>
<feature type="domain" description="NAD-dependent epimerase/dehydratase" evidence="1">
    <location>
        <begin position="3"/>
        <end position="202"/>
    </location>
</feature>
<dbReference type="Pfam" id="PF01370">
    <property type="entry name" value="Epimerase"/>
    <property type="match status" value="1"/>
</dbReference>
<name>A0ABP9TUX0_9MICC</name>
<proteinExistence type="predicted"/>
<evidence type="ECO:0000313" key="3">
    <source>
        <dbReference type="Proteomes" id="UP001501257"/>
    </source>
</evidence>
<protein>
    <submittedName>
        <fullName evidence="2">SDR family oxidoreductase</fullName>
    </submittedName>
</protein>
<keyword evidence="3" id="KW-1185">Reference proteome</keyword>
<dbReference type="InterPro" id="IPR001509">
    <property type="entry name" value="Epimerase_deHydtase"/>
</dbReference>
<dbReference type="PANTHER" id="PTHR48079:SF6">
    <property type="entry name" value="NAD(P)-BINDING DOMAIN-CONTAINING PROTEIN-RELATED"/>
    <property type="match status" value="1"/>
</dbReference>
<dbReference type="SUPFAM" id="SSF51735">
    <property type="entry name" value="NAD(P)-binding Rossmann-fold domains"/>
    <property type="match status" value="1"/>
</dbReference>
<evidence type="ECO:0000259" key="1">
    <source>
        <dbReference type="Pfam" id="PF01370"/>
    </source>
</evidence>
<gene>
    <name evidence="2" type="ORF">GCM10025778_32840</name>
</gene>